<organism evidence="2 3">
    <name type="scientific">Fasciola hepatica</name>
    <name type="common">Liver fluke</name>
    <dbReference type="NCBI Taxonomy" id="6192"/>
    <lineage>
        <taxon>Eukaryota</taxon>
        <taxon>Metazoa</taxon>
        <taxon>Spiralia</taxon>
        <taxon>Lophotrochozoa</taxon>
        <taxon>Platyhelminthes</taxon>
        <taxon>Trematoda</taxon>
        <taxon>Digenea</taxon>
        <taxon>Plagiorchiida</taxon>
        <taxon>Echinostomata</taxon>
        <taxon>Echinostomatoidea</taxon>
        <taxon>Fasciolidae</taxon>
        <taxon>Fasciola</taxon>
    </lineage>
</organism>
<name>A0A4E0R9K8_FASHE</name>
<keyword evidence="3" id="KW-1185">Reference proteome</keyword>
<evidence type="ECO:0000313" key="2">
    <source>
        <dbReference type="EMBL" id="THD23806.1"/>
    </source>
</evidence>
<gene>
    <name evidence="2" type="ORF">D915_005285</name>
</gene>
<proteinExistence type="predicted"/>
<evidence type="ECO:0000313" key="3">
    <source>
        <dbReference type="Proteomes" id="UP000230066"/>
    </source>
</evidence>
<dbReference type="EMBL" id="JXXN02001935">
    <property type="protein sequence ID" value="THD23806.1"/>
    <property type="molecule type" value="Genomic_DNA"/>
</dbReference>
<accession>A0A4E0R9K8</accession>
<sequence>MAPPESSGAATATSRCSPSVKNNPPSDANLSDNTKVDPRD</sequence>
<protein>
    <submittedName>
        <fullName evidence="2">Uncharacterized protein</fullName>
    </submittedName>
</protein>
<dbReference type="Proteomes" id="UP000230066">
    <property type="component" value="Unassembled WGS sequence"/>
</dbReference>
<dbReference type="AlphaFoldDB" id="A0A4E0R9K8"/>
<feature type="region of interest" description="Disordered" evidence="1">
    <location>
        <begin position="1"/>
        <end position="40"/>
    </location>
</feature>
<feature type="compositionally biased region" description="Polar residues" evidence="1">
    <location>
        <begin position="8"/>
        <end position="33"/>
    </location>
</feature>
<comment type="caution">
    <text evidence="2">The sequence shown here is derived from an EMBL/GenBank/DDBJ whole genome shotgun (WGS) entry which is preliminary data.</text>
</comment>
<reference evidence="2" key="1">
    <citation type="submission" date="2019-03" db="EMBL/GenBank/DDBJ databases">
        <title>Improved annotation for the trematode Fasciola hepatica.</title>
        <authorList>
            <person name="Choi Y.-J."/>
            <person name="Martin J."/>
            <person name="Mitreva M."/>
        </authorList>
    </citation>
    <scope>NUCLEOTIDE SEQUENCE [LARGE SCALE GENOMIC DNA]</scope>
</reference>
<evidence type="ECO:0000256" key="1">
    <source>
        <dbReference type="SAM" id="MobiDB-lite"/>
    </source>
</evidence>